<dbReference type="AlphaFoldDB" id="A0AAP0G4J1"/>
<comment type="caution">
    <text evidence="2">The sequence shown here is derived from an EMBL/GenBank/DDBJ whole genome shotgun (WGS) entry which is preliminary data.</text>
</comment>
<reference evidence="2 3" key="1">
    <citation type="journal article" date="2022" name="Nat. Plants">
        <title>Genomes of leafy and leafless Platanthera orchids illuminate the evolution of mycoheterotrophy.</title>
        <authorList>
            <person name="Li M.H."/>
            <person name="Liu K.W."/>
            <person name="Li Z."/>
            <person name="Lu H.C."/>
            <person name="Ye Q.L."/>
            <person name="Zhang D."/>
            <person name="Wang J.Y."/>
            <person name="Li Y.F."/>
            <person name="Zhong Z.M."/>
            <person name="Liu X."/>
            <person name="Yu X."/>
            <person name="Liu D.K."/>
            <person name="Tu X.D."/>
            <person name="Liu B."/>
            <person name="Hao Y."/>
            <person name="Liao X.Y."/>
            <person name="Jiang Y.T."/>
            <person name="Sun W.H."/>
            <person name="Chen J."/>
            <person name="Chen Y.Q."/>
            <person name="Ai Y."/>
            <person name="Zhai J.W."/>
            <person name="Wu S.S."/>
            <person name="Zhou Z."/>
            <person name="Hsiao Y.Y."/>
            <person name="Wu W.L."/>
            <person name="Chen Y.Y."/>
            <person name="Lin Y.F."/>
            <person name="Hsu J.L."/>
            <person name="Li C.Y."/>
            <person name="Wang Z.W."/>
            <person name="Zhao X."/>
            <person name="Zhong W.Y."/>
            <person name="Ma X.K."/>
            <person name="Ma L."/>
            <person name="Huang J."/>
            <person name="Chen G.Z."/>
            <person name="Huang M.Z."/>
            <person name="Huang L."/>
            <person name="Peng D.H."/>
            <person name="Luo Y.B."/>
            <person name="Zou S.Q."/>
            <person name="Chen S.P."/>
            <person name="Lan S."/>
            <person name="Tsai W.C."/>
            <person name="Van de Peer Y."/>
            <person name="Liu Z.J."/>
        </authorList>
    </citation>
    <scope>NUCLEOTIDE SEQUENCE [LARGE SCALE GENOMIC DNA]</scope>
    <source>
        <strain evidence="2">Lor287</strain>
    </source>
</reference>
<dbReference type="EMBL" id="JBBWWQ010000010">
    <property type="protein sequence ID" value="KAK8936719.1"/>
    <property type="molecule type" value="Genomic_DNA"/>
</dbReference>
<feature type="compositionally biased region" description="Basic and acidic residues" evidence="1">
    <location>
        <begin position="1"/>
        <end position="21"/>
    </location>
</feature>
<feature type="region of interest" description="Disordered" evidence="1">
    <location>
        <begin position="1"/>
        <end position="26"/>
    </location>
</feature>
<evidence type="ECO:0000313" key="2">
    <source>
        <dbReference type="EMBL" id="KAK8936719.1"/>
    </source>
</evidence>
<protein>
    <submittedName>
        <fullName evidence="2">Uncharacterized protein</fullName>
    </submittedName>
</protein>
<evidence type="ECO:0000256" key="1">
    <source>
        <dbReference type="SAM" id="MobiDB-lite"/>
    </source>
</evidence>
<name>A0AAP0G4J1_9ASPA</name>
<dbReference type="Proteomes" id="UP001418222">
    <property type="component" value="Unassembled WGS sequence"/>
</dbReference>
<keyword evidence="3" id="KW-1185">Reference proteome</keyword>
<proteinExistence type="predicted"/>
<evidence type="ECO:0000313" key="3">
    <source>
        <dbReference type="Proteomes" id="UP001418222"/>
    </source>
</evidence>
<organism evidence="2 3">
    <name type="scientific">Platanthera zijinensis</name>
    <dbReference type="NCBI Taxonomy" id="2320716"/>
    <lineage>
        <taxon>Eukaryota</taxon>
        <taxon>Viridiplantae</taxon>
        <taxon>Streptophyta</taxon>
        <taxon>Embryophyta</taxon>
        <taxon>Tracheophyta</taxon>
        <taxon>Spermatophyta</taxon>
        <taxon>Magnoliopsida</taxon>
        <taxon>Liliopsida</taxon>
        <taxon>Asparagales</taxon>
        <taxon>Orchidaceae</taxon>
        <taxon>Orchidoideae</taxon>
        <taxon>Orchideae</taxon>
        <taxon>Orchidinae</taxon>
        <taxon>Platanthera</taxon>
    </lineage>
</organism>
<accession>A0AAP0G4J1</accession>
<sequence>MASQNMRDDDLGHDAGKEKVTRSWPPAPLGSVGGAACLAASPPGRVGGAIAARRAADGRPPAGLAAVRFGGRRGGLRVWWFWRLPP</sequence>
<gene>
    <name evidence="2" type="ORF">KSP39_PZI012150</name>
</gene>